<dbReference type="EMBL" id="NCKV01016972">
    <property type="protein sequence ID" value="RWS20538.1"/>
    <property type="molecule type" value="Genomic_DNA"/>
</dbReference>
<dbReference type="VEuPathDB" id="VectorBase:LDEU011502"/>
<evidence type="ECO:0008006" key="3">
    <source>
        <dbReference type="Google" id="ProtNLM"/>
    </source>
</evidence>
<keyword evidence="2" id="KW-1185">Reference proteome</keyword>
<dbReference type="Gene3D" id="2.40.10.10">
    <property type="entry name" value="Trypsin-like serine proteases"/>
    <property type="match status" value="1"/>
</dbReference>
<proteinExistence type="predicted"/>
<gene>
    <name evidence="1" type="ORF">B4U80_12058</name>
</gene>
<accession>A0A443RZ37</accession>
<reference evidence="1 2" key="1">
    <citation type="journal article" date="2018" name="Gigascience">
        <title>Genomes of trombidid mites reveal novel predicted allergens and laterally-transferred genes associated with secondary metabolism.</title>
        <authorList>
            <person name="Dong X."/>
            <person name="Chaisiri K."/>
            <person name="Xia D."/>
            <person name="Armstrong S.D."/>
            <person name="Fang Y."/>
            <person name="Donnelly M.J."/>
            <person name="Kadowaki T."/>
            <person name="McGarry J.W."/>
            <person name="Darby A.C."/>
            <person name="Makepeace B.L."/>
        </authorList>
    </citation>
    <scope>NUCLEOTIDE SEQUENCE [LARGE SCALE GENOMIC DNA]</scope>
    <source>
        <strain evidence="1">UoL-UT</strain>
    </source>
</reference>
<organism evidence="1 2">
    <name type="scientific">Leptotrombidium deliense</name>
    <dbReference type="NCBI Taxonomy" id="299467"/>
    <lineage>
        <taxon>Eukaryota</taxon>
        <taxon>Metazoa</taxon>
        <taxon>Ecdysozoa</taxon>
        <taxon>Arthropoda</taxon>
        <taxon>Chelicerata</taxon>
        <taxon>Arachnida</taxon>
        <taxon>Acari</taxon>
        <taxon>Acariformes</taxon>
        <taxon>Trombidiformes</taxon>
        <taxon>Prostigmata</taxon>
        <taxon>Anystina</taxon>
        <taxon>Parasitengona</taxon>
        <taxon>Trombiculoidea</taxon>
        <taxon>Trombiculidae</taxon>
        <taxon>Leptotrombidium</taxon>
    </lineage>
</organism>
<evidence type="ECO:0000313" key="1">
    <source>
        <dbReference type="EMBL" id="RWS20538.1"/>
    </source>
</evidence>
<dbReference type="SUPFAM" id="SSF50494">
    <property type="entry name" value="Trypsin-like serine proteases"/>
    <property type="match status" value="1"/>
</dbReference>
<dbReference type="InterPro" id="IPR043504">
    <property type="entry name" value="Peptidase_S1_PA_chymotrypsin"/>
</dbReference>
<dbReference type="OrthoDB" id="5565075at2759"/>
<sequence length="68" mass="7076">MICGYTDGRSPCKDSGSVLFYQSDSGKAEAVGISSLESGRCVGVPSAYTNVAKHLDFIKSNLGPMKSG</sequence>
<dbReference type="InterPro" id="IPR009003">
    <property type="entry name" value="Peptidase_S1_PA"/>
</dbReference>
<name>A0A443RZ37_9ACAR</name>
<dbReference type="Proteomes" id="UP000288716">
    <property type="component" value="Unassembled WGS sequence"/>
</dbReference>
<dbReference type="AlphaFoldDB" id="A0A443RZ37"/>
<comment type="caution">
    <text evidence="1">The sequence shown here is derived from an EMBL/GenBank/DDBJ whole genome shotgun (WGS) entry which is preliminary data.</text>
</comment>
<evidence type="ECO:0000313" key="2">
    <source>
        <dbReference type="Proteomes" id="UP000288716"/>
    </source>
</evidence>
<protein>
    <recommendedName>
        <fullName evidence="3">Peptidase S1 domain-containing protein</fullName>
    </recommendedName>
</protein>